<evidence type="ECO:0000313" key="1">
    <source>
        <dbReference type="EMBL" id="MDD9320133.1"/>
    </source>
</evidence>
<dbReference type="EMBL" id="JALNTG010000024">
    <property type="protein sequence ID" value="MDD9320133.1"/>
    <property type="molecule type" value="Genomic_DNA"/>
</dbReference>
<organism evidence="1 2">
    <name type="scientific">Acinetobacter lactucae</name>
    <dbReference type="NCBI Taxonomy" id="1785128"/>
    <lineage>
        <taxon>Bacteria</taxon>
        <taxon>Pseudomonadati</taxon>
        <taxon>Pseudomonadota</taxon>
        <taxon>Gammaproteobacteria</taxon>
        <taxon>Moraxellales</taxon>
        <taxon>Moraxellaceae</taxon>
        <taxon>Acinetobacter</taxon>
        <taxon>Acinetobacter calcoaceticus/baumannii complex</taxon>
    </lineage>
</organism>
<proteinExistence type="predicted"/>
<gene>
    <name evidence="1" type="ORF">M0O54_08350</name>
</gene>
<name>A0AB35K5J8_9GAMM</name>
<dbReference type="RefSeq" id="WP_224972700.1">
    <property type="nucleotide sequence ID" value="NZ_JALNTG010000024.1"/>
</dbReference>
<sequence>MIADAWKSIVRFYRNEQKNESSYDLSDPLTVRLPLNLLEEVTNQSKAIGGDRYRSKHLVNLIDLGAKFYRINSDFISTLPIEHINLITRLHYVFNELKLQTEKVAFELGHDNTLKVSSWLNGSQIPSFEDLDRFSDIYFINSDWIKFGNSSPYIPELTPFIVERKSFHYWTESLQDILQEYKGHQPHSIKLIRGEEGSLLVSIGYGSNRNDWKVRSIYYSNLKLQSMDDIGNSGFHYLVELAILCMVFYKYIRKPSLIISYNIKKDEMNALIEGEKLPIHFNIWGQTKANFWYESIFDKTDTNNHNDSSYWIGATELFNAIQDSPKFKKYYEDLQNEPLEQIGKILNKSPYSL</sequence>
<evidence type="ECO:0000313" key="2">
    <source>
        <dbReference type="Proteomes" id="UP001150055"/>
    </source>
</evidence>
<reference evidence="1" key="1">
    <citation type="submission" date="2022-12" db="EMBL/GenBank/DDBJ databases">
        <title>Acinetobacter lactucae: Emerging opportunistic pathogenic species of genus Acinetobacter isolated from immunocompromised patients in clinical settings of India.</title>
        <authorList>
            <person name="Amar A.K."/>
            <person name="Sawant A.R."/>
            <person name="Meera M."/>
            <person name="Tomar A."/>
            <person name="Sistla S."/>
            <person name="Prashanth K."/>
        </authorList>
    </citation>
    <scope>NUCLEOTIDE SEQUENCE</scope>
    <source>
        <strain evidence="1">PKAL1828C</strain>
    </source>
</reference>
<protein>
    <submittedName>
        <fullName evidence="1">Uncharacterized protein</fullName>
    </submittedName>
</protein>
<dbReference type="AlphaFoldDB" id="A0AB35K5J8"/>
<comment type="caution">
    <text evidence="1">The sequence shown here is derived from an EMBL/GenBank/DDBJ whole genome shotgun (WGS) entry which is preliminary data.</text>
</comment>
<dbReference type="Proteomes" id="UP001150055">
    <property type="component" value="Unassembled WGS sequence"/>
</dbReference>
<accession>A0AB35K5J8</accession>